<protein>
    <recommendedName>
        <fullName evidence="1">LssY-like C-terminal domain-containing protein</fullName>
    </recommendedName>
</protein>
<dbReference type="STRING" id="525245.HMPREF0044_0220"/>
<organism evidence="2 3">
    <name type="scientific">Gleimia coleocanis DSM 15436</name>
    <dbReference type="NCBI Taxonomy" id="525245"/>
    <lineage>
        <taxon>Bacteria</taxon>
        <taxon>Bacillati</taxon>
        <taxon>Actinomycetota</taxon>
        <taxon>Actinomycetes</taxon>
        <taxon>Actinomycetales</taxon>
        <taxon>Actinomycetaceae</taxon>
        <taxon>Gleimia</taxon>
    </lineage>
</organism>
<keyword evidence="3" id="KW-1185">Reference proteome</keyword>
<dbReference type="HOGENOM" id="CLU_3003577_0_0_11"/>
<dbReference type="InterPro" id="IPR025902">
    <property type="entry name" value="LssY-like-C_dom"/>
</dbReference>
<comment type="caution">
    <text evidence="2">The sequence shown here is derived from an EMBL/GenBank/DDBJ whole genome shotgun (WGS) entry which is preliminary data.</text>
</comment>
<dbReference type="EMBL" id="ACFG01000004">
    <property type="protein sequence ID" value="EEH64483.1"/>
    <property type="molecule type" value="Genomic_DNA"/>
</dbReference>
<dbReference type="Proteomes" id="UP000010301">
    <property type="component" value="Unassembled WGS sequence"/>
</dbReference>
<sequence length="56" mass="6129">MAYLVLPRLHQFFTALYVPDYFIARTRTMDGVLGDPVNLALEGSAADIHAAMCNAS</sequence>
<dbReference type="Pfam" id="PF14067">
    <property type="entry name" value="LssY_C"/>
    <property type="match status" value="1"/>
</dbReference>
<feature type="domain" description="LssY-like C-terminal" evidence="1">
    <location>
        <begin position="17"/>
        <end position="54"/>
    </location>
</feature>
<evidence type="ECO:0000313" key="2">
    <source>
        <dbReference type="EMBL" id="EEH64483.1"/>
    </source>
</evidence>
<gene>
    <name evidence="2" type="ORF">HMPREF0044_0220</name>
</gene>
<name>C0VYI0_9ACTO</name>
<evidence type="ECO:0000313" key="3">
    <source>
        <dbReference type="Proteomes" id="UP000010301"/>
    </source>
</evidence>
<reference evidence="2 3" key="1">
    <citation type="submission" date="2009-01" db="EMBL/GenBank/DDBJ databases">
        <authorList>
            <person name="Qin X."/>
            <person name="Bachman B."/>
            <person name="Battles P."/>
            <person name="Bell A."/>
            <person name="Bess C."/>
            <person name="Bickham C."/>
            <person name="Chaboub L."/>
            <person name="Chen D."/>
            <person name="Coyle M."/>
            <person name="Deiros D.R."/>
            <person name="Dinh H."/>
            <person name="Forbes L."/>
            <person name="Fowler G."/>
            <person name="Francisco L."/>
            <person name="Fu Q."/>
            <person name="Gubbala S."/>
            <person name="Hale W."/>
            <person name="Han Y."/>
            <person name="Hemphill L."/>
            <person name="Highlander S.K."/>
            <person name="Hirani K."/>
            <person name="Hogues M."/>
            <person name="Jackson L."/>
            <person name="Jakkamsetti A."/>
            <person name="Javaid M."/>
            <person name="Jiang H."/>
            <person name="Korchina V."/>
            <person name="Kovar C."/>
            <person name="Lara F."/>
            <person name="Lee S."/>
            <person name="Mata R."/>
            <person name="Mathew T."/>
            <person name="Moen C."/>
            <person name="Morales K."/>
            <person name="Munidasa M."/>
            <person name="Nazareth L."/>
            <person name="Ngo R."/>
            <person name="Nguyen L."/>
            <person name="Okwuonu G."/>
            <person name="Ongeri F."/>
            <person name="Patil S."/>
            <person name="Petrosino J."/>
            <person name="Pham C."/>
            <person name="Pham P."/>
            <person name="Pu L.-L."/>
            <person name="Puazo M."/>
            <person name="Raj R."/>
            <person name="Reid J."/>
            <person name="Rouhana J."/>
            <person name="Saada N."/>
            <person name="Shang Y."/>
            <person name="Simmons D."/>
            <person name="Thornton R."/>
            <person name="Warren J."/>
            <person name="Weissenberger G."/>
            <person name="Zhang J."/>
            <person name="Zhang L."/>
            <person name="Zhou C."/>
            <person name="Zhu D."/>
            <person name="Muzny D."/>
            <person name="Worley K."/>
            <person name="Gibbs R."/>
        </authorList>
    </citation>
    <scope>NUCLEOTIDE SEQUENCE [LARGE SCALE GENOMIC DNA]</scope>
    <source>
        <strain evidence="2 3">DSM 15436</strain>
    </source>
</reference>
<evidence type="ECO:0000259" key="1">
    <source>
        <dbReference type="Pfam" id="PF14067"/>
    </source>
</evidence>
<dbReference type="AlphaFoldDB" id="C0VYI0"/>
<proteinExistence type="predicted"/>
<accession>C0VYI0</accession>